<evidence type="ECO:0000313" key="2">
    <source>
        <dbReference type="WBParaSite" id="BXY_0048400.1"/>
    </source>
</evidence>
<dbReference type="AlphaFoldDB" id="A0A1I7RIF4"/>
<proteinExistence type="predicted"/>
<sequence length="176" mass="19808">MTDPPDTSHDQPHLSSASTVTLLNPADIAAAPQCSLEEHARHRAIISGFRPTPENNRQIATLFAAFVNIPTTYREIKAVCRTIYTLITFDFARILSRLENPLIRLTDLSDIPSFTLKLFSEILESLKTVETDFRTALYDLEDLELSHQSVRCSVIGLRVAWTLSKDVKKHVLGLNF</sequence>
<name>A0A1I7RIF4_BURXY</name>
<accession>A0A1I7RIF4</accession>
<reference evidence="2" key="1">
    <citation type="submission" date="2016-11" db="UniProtKB">
        <authorList>
            <consortium name="WormBaseParasite"/>
        </authorList>
    </citation>
    <scope>IDENTIFICATION</scope>
</reference>
<dbReference type="Proteomes" id="UP000095284">
    <property type="component" value="Unplaced"/>
</dbReference>
<evidence type="ECO:0000313" key="1">
    <source>
        <dbReference type="Proteomes" id="UP000095284"/>
    </source>
</evidence>
<protein>
    <submittedName>
        <fullName evidence="2">Uncharacterized protein</fullName>
    </submittedName>
</protein>
<organism evidence="1 2">
    <name type="scientific">Bursaphelenchus xylophilus</name>
    <name type="common">Pinewood nematode worm</name>
    <name type="synonym">Aphelenchoides xylophilus</name>
    <dbReference type="NCBI Taxonomy" id="6326"/>
    <lineage>
        <taxon>Eukaryota</taxon>
        <taxon>Metazoa</taxon>
        <taxon>Ecdysozoa</taxon>
        <taxon>Nematoda</taxon>
        <taxon>Chromadorea</taxon>
        <taxon>Rhabditida</taxon>
        <taxon>Tylenchina</taxon>
        <taxon>Tylenchomorpha</taxon>
        <taxon>Aphelenchoidea</taxon>
        <taxon>Aphelenchoididae</taxon>
        <taxon>Bursaphelenchus</taxon>
    </lineage>
</organism>
<dbReference type="WBParaSite" id="BXY_0048400.1">
    <property type="protein sequence ID" value="BXY_0048400.1"/>
    <property type="gene ID" value="BXY_0048400"/>
</dbReference>